<dbReference type="PATRIC" id="fig|161398.10.peg.2624"/>
<reference evidence="2 3" key="1">
    <citation type="submission" date="2015-11" db="EMBL/GenBank/DDBJ databases">
        <authorList>
            <person name="Zhang Y."/>
            <person name="Guo Z."/>
        </authorList>
    </citation>
    <scope>NUCLEOTIDE SEQUENCE [LARGE SCALE GENOMIC DNA]</scope>
    <source>
        <strain evidence="2 3">KCTC 12086</strain>
    </source>
</reference>
<name>A0A0S2K428_9GAMM</name>
<proteinExistence type="predicted"/>
<evidence type="ECO:0000313" key="3">
    <source>
        <dbReference type="Proteomes" id="UP000061457"/>
    </source>
</evidence>
<evidence type="ECO:0000313" key="2">
    <source>
        <dbReference type="EMBL" id="ALO43057.1"/>
    </source>
</evidence>
<dbReference type="RefSeq" id="WP_058030743.1">
    <property type="nucleotide sequence ID" value="NZ_CP013187.1"/>
</dbReference>
<keyword evidence="3" id="KW-1185">Reference proteome</keyword>
<evidence type="ECO:0000256" key="1">
    <source>
        <dbReference type="SAM" id="SignalP"/>
    </source>
</evidence>
<gene>
    <name evidence="2" type="ORF">PP2015_2568</name>
</gene>
<accession>A0A0S2K428</accession>
<sequence length="112" mass="12275">MKKIIVLFLLSLSTFAFSNDVVVSKFTVDSIRISSSTGVTYVKPSTPIQKKNSTCGTSDFYAIHESSVSYNQIYSALLTAASPSKSVTIWVTTGSNDCLYGRQKITKLEVDF</sequence>
<protein>
    <submittedName>
        <fullName evidence="2">Uncharacterized protein</fullName>
    </submittedName>
</protein>
<dbReference type="OrthoDB" id="6233174at2"/>
<keyword evidence="1" id="KW-0732">Signal</keyword>
<feature type="signal peptide" evidence="1">
    <location>
        <begin position="1"/>
        <end position="18"/>
    </location>
</feature>
<dbReference type="EMBL" id="CP013187">
    <property type="protein sequence ID" value="ALO43057.1"/>
    <property type="molecule type" value="Genomic_DNA"/>
</dbReference>
<feature type="chain" id="PRO_5006601055" evidence="1">
    <location>
        <begin position="19"/>
        <end position="112"/>
    </location>
</feature>
<dbReference type="AlphaFoldDB" id="A0A0S2K428"/>
<dbReference type="KEGG" id="pphe:PP2015_2568"/>
<organism evidence="2 3">
    <name type="scientific">Pseudoalteromonas phenolica</name>
    <dbReference type="NCBI Taxonomy" id="161398"/>
    <lineage>
        <taxon>Bacteria</taxon>
        <taxon>Pseudomonadati</taxon>
        <taxon>Pseudomonadota</taxon>
        <taxon>Gammaproteobacteria</taxon>
        <taxon>Alteromonadales</taxon>
        <taxon>Pseudoalteromonadaceae</taxon>
        <taxon>Pseudoalteromonas</taxon>
    </lineage>
</organism>
<dbReference type="Proteomes" id="UP000061457">
    <property type="component" value="Chromosome I"/>
</dbReference>